<dbReference type="OrthoDB" id="507855at2"/>
<keyword evidence="2" id="KW-0808">Transferase</keyword>
<dbReference type="EMBL" id="UGHR01000001">
    <property type="protein sequence ID" value="STQ90164.1"/>
    <property type="molecule type" value="Genomic_DNA"/>
</dbReference>
<reference evidence="2 4" key="1">
    <citation type="submission" date="2018-06" db="EMBL/GenBank/DDBJ databases">
        <authorList>
            <consortium name="Pathogen Informatics"/>
            <person name="Doyle S."/>
        </authorList>
    </citation>
    <scope>NUCLEOTIDE SEQUENCE [LARGE SCALE GENOMIC DNA]</scope>
    <source>
        <strain evidence="2 4">NCTC11159</strain>
    </source>
</reference>
<dbReference type="GO" id="GO:0032259">
    <property type="term" value="P:methylation"/>
    <property type="evidence" value="ECO:0007669"/>
    <property type="project" value="UniProtKB-KW"/>
</dbReference>
<dbReference type="EMBL" id="SMBT01000026">
    <property type="protein sequence ID" value="TCU81186.1"/>
    <property type="molecule type" value="Genomic_DNA"/>
</dbReference>
<accession>A0A377Q4L1</accession>
<feature type="domain" description="Methyltransferase type 12" evidence="1">
    <location>
        <begin position="60"/>
        <end position="158"/>
    </location>
</feature>
<gene>
    <name evidence="3" type="ORF">EV682_12617</name>
    <name evidence="2" type="ORF">NCTC11159_01226</name>
</gene>
<dbReference type="InterPro" id="IPR029063">
    <property type="entry name" value="SAM-dependent_MTases_sf"/>
</dbReference>
<name>A0A377Q4L1_9NEIS</name>
<proteinExistence type="predicted"/>
<sequence length="228" mass="26061">MPLSTPPNLNTQAGIAVYSPSVLKLYDMWVLWFSNRWVWQCPTRRVLLPFYHMHIGKRHLDVGVGTGFYLVNSTFSEQHEVSLLDLNEHSLHKAAQRMGPADIELFVADVMQPLTVLNERQYDSISLFYLLHCLPGNMRDKERVFEHLKQYLSEGGVLYGATILGDSVKHNCLGRKLMSFYNHKGIFGNQEDTLDNLTKGLKRHFSEVQISQHGKVALFVARSPIYVG</sequence>
<evidence type="ECO:0000313" key="2">
    <source>
        <dbReference type="EMBL" id="STQ90164.1"/>
    </source>
</evidence>
<protein>
    <submittedName>
        <fullName evidence="2">Methyltransferase domain</fullName>
    </submittedName>
    <submittedName>
        <fullName evidence="3">Methyltransferase family protein</fullName>
    </submittedName>
</protein>
<keyword evidence="2" id="KW-0489">Methyltransferase</keyword>
<dbReference type="PIRSF" id="PIRSF011491">
    <property type="entry name" value="Mtase_YbcY_prd"/>
    <property type="match status" value="1"/>
</dbReference>
<evidence type="ECO:0000259" key="1">
    <source>
        <dbReference type="Pfam" id="PF08242"/>
    </source>
</evidence>
<dbReference type="SUPFAM" id="SSF53335">
    <property type="entry name" value="S-adenosyl-L-methionine-dependent methyltransferases"/>
    <property type="match status" value="1"/>
</dbReference>
<dbReference type="InterPro" id="IPR016584">
    <property type="entry name" value="MeTrfase_VrtF"/>
</dbReference>
<dbReference type="Proteomes" id="UP000255108">
    <property type="component" value="Unassembled WGS sequence"/>
</dbReference>
<dbReference type="CDD" id="cd02440">
    <property type="entry name" value="AdoMet_MTases"/>
    <property type="match status" value="1"/>
</dbReference>
<organism evidence="2 4">
    <name type="scientific">Iodobacter fluviatilis</name>
    <dbReference type="NCBI Taxonomy" id="537"/>
    <lineage>
        <taxon>Bacteria</taxon>
        <taxon>Pseudomonadati</taxon>
        <taxon>Pseudomonadota</taxon>
        <taxon>Betaproteobacteria</taxon>
        <taxon>Neisseriales</taxon>
        <taxon>Chitinibacteraceae</taxon>
        <taxon>Iodobacter</taxon>
    </lineage>
</organism>
<evidence type="ECO:0000313" key="3">
    <source>
        <dbReference type="EMBL" id="TCU81186.1"/>
    </source>
</evidence>
<reference evidence="3 5" key="2">
    <citation type="submission" date="2019-03" db="EMBL/GenBank/DDBJ databases">
        <title>Genomic Encyclopedia of Type Strains, Phase IV (KMG-IV): sequencing the most valuable type-strain genomes for metagenomic binning, comparative biology and taxonomic classification.</title>
        <authorList>
            <person name="Goeker M."/>
        </authorList>
    </citation>
    <scope>NUCLEOTIDE SEQUENCE [LARGE SCALE GENOMIC DNA]</scope>
    <source>
        <strain evidence="3 5">DSM 3764</strain>
    </source>
</reference>
<dbReference type="InterPro" id="IPR013217">
    <property type="entry name" value="Methyltransf_12"/>
</dbReference>
<evidence type="ECO:0000313" key="4">
    <source>
        <dbReference type="Proteomes" id="UP000255108"/>
    </source>
</evidence>
<dbReference type="AlphaFoldDB" id="A0A377Q4L1"/>
<dbReference type="RefSeq" id="WP_115226535.1">
    <property type="nucleotide sequence ID" value="NZ_CAWOLO010000026.1"/>
</dbReference>
<evidence type="ECO:0000313" key="5">
    <source>
        <dbReference type="Proteomes" id="UP000295794"/>
    </source>
</evidence>
<dbReference type="GO" id="GO:0008168">
    <property type="term" value="F:methyltransferase activity"/>
    <property type="evidence" value="ECO:0007669"/>
    <property type="project" value="UniProtKB-KW"/>
</dbReference>
<dbReference type="Proteomes" id="UP000295794">
    <property type="component" value="Unassembled WGS sequence"/>
</dbReference>
<dbReference type="Gene3D" id="3.40.50.150">
    <property type="entry name" value="Vaccinia Virus protein VP39"/>
    <property type="match status" value="1"/>
</dbReference>
<keyword evidence="5" id="KW-1185">Reference proteome</keyword>
<dbReference type="Pfam" id="PF08242">
    <property type="entry name" value="Methyltransf_12"/>
    <property type="match status" value="1"/>
</dbReference>